<dbReference type="AlphaFoldDB" id="A0ABD0QND6"/>
<keyword evidence="2" id="KW-1185">Reference proteome</keyword>
<dbReference type="Proteomes" id="UP001529510">
    <property type="component" value="Unassembled WGS sequence"/>
</dbReference>
<feature type="non-terminal residue" evidence="1">
    <location>
        <position position="50"/>
    </location>
</feature>
<evidence type="ECO:0000313" key="2">
    <source>
        <dbReference type="Proteomes" id="UP001529510"/>
    </source>
</evidence>
<evidence type="ECO:0000313" key="1">
    <source>
        <dbReference type="EMBL" id="KAL0187543.1"/>
    </source>
</evidence>
<gene>
    <name evidence="1" type="ORF">M9458_014642</name>
</gene>
<protein>
    <submittedName>
        <fullName evidence="1">Uncharacterized protein</fullName>
    </submittedName>
</protein>
<dbReference type="EMBL" id="JAMKFB020000007">
    <property type="protein sequence ID" value="KAL0187543.1"/>
    <property type="molecule type" value="Genomic_DNA"/>
</dbReference>
<organism evidence="1 2">
    <name type="scientific">Cirrhinus mrigala</name>
    <name type="common">Mrigala</name>
    <dbReference type="NCBI Taxonomy" id="683832"/>
    <lineage>
        <taxon>Eukaryota</taxon>
        <taxon>Metazoa</taxon>
        <taxon>Chordata</taxon>
        <taxon>Craniata</taxon>
        <taxon>Vertebrata</taxon>
        <taxon>Euteleostomi</taxon>
        <taxon>Actinopterygii</taxon>
        <taxon>Neopterygii</taxon>
        <taxon>Teleostei</taxon>
        <taxon>Ostariophysi</taxon>
        <taxon>Cypriniformes</taxon>
        <taxon>Cyprinidae</taxon>
        <taxon>Labeoninae</taxon>
        <taxon>Labeonini</taxon>
        <taxon>Cirrhinus</taxon>
    </lineage>
</organism>
<accession>A0ABD0QND6</accession>
<sequence>MDLCDRGLNMLREAVPSLAGRRQKDYSCGEITFTLKQCSLAARIHVTENT</sequence>
<proteinExistence type="predicted"/>
<comment type="caution">
    <text evidence="1">The sequence shown here is derived from an EMBL/GenBank/DDBJ whole genome shotgun (WGS) entry which is preliminary data.</text>
</comment>
<name>A0ABD0QND6_CIRMR</name>
<reference evidence="1 2" key="1">
    <citation type="submission" date="2024-05" db="EMBL/GenBank/DDBJ databases">
        <title>Genome sequencing and assembly of Indian major carp, Cirrhinus mrigala (Hamilton, 1822).</title>
        <authorList>
            <person name="Mohindra V."/>
            <person name="Chowdhury L.M."/>
            <person name="Lal K."/>
            <person name="Jena J.K."/>
        </authorList>
    </citation>
    <scope>NUCLEOTIDE SEQUENCE [LARGE SCALE GENOMIC DNA]</scope>
    <source>
        <strain evidence="1">CM1030</strain>
        <tissue evidence="1">Blood</tissue>
    </source>
</reference>